<name>A0ABU0P465_9MICO</name>
<dbReference type="InterPro" id="IPR000253">
    <property type="entry name" value="FHA_dom"/>
</dbReference>
<dbReference type="Proteomes" id="UP001239085">
    <property type="component" value="Unassembled WGS sequence"/>
</dbReference>
<organism evidence="4 5">
    <name type="scientific">Microbacterium murale</name>
    <dbReference type="NCBI Taxonomy" id="1081040"/>
    <lineage>
        <taxon>Bacteria</taxon>
        <taxon>Bacillati</taxon>
        <taxon>Actinomycetota</taxon>
        <taxon>Actinomycetes</taxon>
        <taxon>Micrococcales</taxon>
        <taxon>Microbacteriaceae</taxon>
        <taxon>Microbacterium</taxon>
    </lineage>
</organism>
<evidence type="ECO:0000256" key="1">
    <source>
        <dbReference type="ARBA" id="ARBA00022553"/>
    </source>
</evidence>
<feature type="transmembrane region" description="Helical" evidence="2">
    <location>
        <begin position="14"/>
        <end position="37"/>
    </location>
</feature>
<feature type="transmembrane region" description="Helical" evidence="2">
    <location>
        <begin position="43"/>
        <end position="64"/>
    </location>
</feature>
<reference evidence="4 5" key="1">
    <citation type="submission" date="2023-07" db="EMBL/GenBank/DDBJ databases">
        <title>Comparative genomics of wheat-associated soil bacteria to identify genetic determinants of phenazine resistance.</title>
        <authorList>
            <person name="Mouncey N."/>
        </authorList>
    </citation>
    <scope>NUCLEOTIDE SEQUENCE [LARGE SCALE GENOMIC DNA]</scope>
    <source>
        <strain evidence="4 5">W2I7</strain>
    </source>
</reference>
<comment type="caution">
    <text evidence="4">The sequence shown here is derived from an EMBL/GenBank/DDBJ whole genome shotgun (WGS) entry which is preliminary data.</text>
</comment>
<evidence type="ECO:0000259" key="3">
    <source>
        <dbReference type="PROSITE" id="PS50006"/>
    </source>
</evidence>
<dbReference type="CDD" id="cd00060">
    <property type="entry name" value="FHA"/>
    <property type="match status" value="1"/>
</dbReference>
<keyword evidence="2" id="KW-0812">Transmembrane</keyword>
<sequence length="239" mass="25377">MADVSSDPAVPSRAAVLTSVGMDVLTVLLAGAVGFAIAPSAPLTWALTVGAAAFVALVIWRGILGGSIGHSLLRLRSVDELSGLPSFRFRSARVARRGGEDDPFALRPQRFAIVTPPRSDLRPEPPRSHLRLVVDDGTTHTVQHSALIGRDPTVPLDPRHALVAIPDLTRTISKVHMLVQIGPDGLSVTDLGSSNGTYVEGADAPLIPHRATVVPWGAALLLGDRRVTLEQRRRSTEVS</sequence>
<evidence type="ECO:0000256" key="2">
    <source>
        <dbReference type="SAM" id="Phobius"/>
    </source>
</evidence>
<keyword evidence="1" id="KW-0597">Phosphoprotein</keyword>
<keyword evidence="2" id="KW-0472">Membrane</keyword>
<dbReference type="Gene3D" id="2.60.200.20">
    <property type="match status" value="1"/>
</dbReference>
<keyword evidence="2" id="KW-1133">Transmembrane helix</keyword>
<dbReference type="EMBL" id="JAUSXK010000001">
    <property type="protein sequence ID" value="MDQ0642125.1"/>
    <property type="molecule type" value="Genomic_DNA"/>
</dbReference>
<feature type="domain" description="FHA" evidence="3">
    <location>
        <begin position="146"/>
        <end position="204"/>
    </location>
</feature>
<keyword evidence="5" id="KW-1185">Reference proteome</keyword>
<dbReference type="SUPFAM" id="SSF49879">
    <property type="entry name" value="SMAD/FHA domain"/>
    <property type="match status" value="1"/>
</dbReference>
<evidence type="ECO:0000313" key="5">
    <source>
        <dbReference type="Proteomes" id="UP001239085"/>
    </source>
</evidence>
<accession>A0ABU0P465</accession>
<dbReference type="Pfam" id="PF00498">
    <property type="entry name" value="FHA"/>
    <property type="match status" value="1"/>
</dbReference>
<dbReference type="InterPro" id="IPR008984">
    <property type="entry name" value="SMAD_FHA_dom_sf"/>
</dbReference>
<proteinExistence type="predicted"/>
<dbReference type="PROSITE" id="PS50006">
    <property type="entry name" value="FHA_DOMAIN"/>
    <property type="match status" value="1"/>
</dbReference>
<gene>
    <name evidence="4" type="ORF">QFZ46_000285</name>
</gene>
<evidence type="ECO:0000313" key="4">
    <source>
        <dbReference type="EMBL" id="MDQ0642125.1"/>
    </source>
</evidence>
<protein>
    <recommendedName>
        <fullName evidence="3">FHA domain-containing protein</fullName>
    </recommendedName>
</protein>
<dbReference type="SMART" id="SM00240">
    <property type="entry name" value="FHA"/>
    <property type="match status" value="1"/>
</dbReference>